<keyword evidence="2" id="KW-1185">Reference proteome</keyword>
<accession>A0AAP0IP92</accession>
<name>A0AAP0IP92_9MAGN</name>
<reference evidence="1 2" key="1">
    <citation type="submission" date="2024-01" db="EMBL/GenBank/DDBJ databases">
        <title>Genome assemblies of Stephania.</title>
        <authorList>
            <person name="Yang L."/>
        </authorList>
    </citation>
    <scope>NUCLEOTIDE SEQUENCE [LARGE SCALE GENOMIC DNA]</scope>
    <source>
        <strain evidence="1">JXDWG</strain>
        <tissue evidence="1">Leaf</tissue>
    </source>
</reference>
<proteinExistence type="predicted"/>
<evidence type="ECO:0000313" key="2">
    <source>
        <dbReference type="Proteomes" id="UP001419268"/>
    </source>
</evidence>
<sequence>MHIIELYYIMLEFNYKELDKIIPEACTEWQCPKTKFPPIRCMNASRGSSPGYNWIDL</sequence>
<dbReference type="EMBL" id="JBBNAG010000007">
    <property type="protein sequence ID" value="KAK9119164.1"/>
    <property type="molecule type" value="Genomic_DNA"/>
</dbReference>
<gene>
    <name evidence="1" type="ORF">Scep_017257</name>
</gene>
<dbReference type="AlphaFoldDB" id="A0AAP0IP92"/>
<comment type="caution">
    <text evidence="1">The sequence shown here is derived from an EMBL/GenBank/DDBJ whole genome shotgun (WGS) entry which is preliminary data.</text>
</comment>
<dbReference type="Proteomes" id="UP001419268">
    <property type="component" value="Unassembled WGS sequence"/>
</dbReference>
<evidence type="ECO:0000313" key="1">
    <source>
        <dbReference type="EMBL" id="KAK9119164.1"/>
    </source>
</evidence>
<organism evidence="1 2">
    <name type="scientific">Stephania cephalantha</name>
    <dbReference type="NCBI Taxonomy" id="152367"/>
    <lineage>
        <taxon>Eukaryota</taxon>
        <taxon>Viridiplantae</taxon>
        <taxon>Streptophyta</taxon>
        <taxon>Embryophyta</taxon>
        <taxon>Tracheophyta</taxon>
        <taxon>Spermatophyta</taxon>
        <taxon>Magnoliopsida</taxon>
        <taxon>Ranunculales</taxon>
        <taxon>Menispermaceae</taxon>
        <taxon>Menispermoideae</taxon>
        <taxon>Cissampelideae</taxon>
        <taxon>Stephania</taxon>
    </lineage>
</organism>
<protein>
    <submittedName>
        <fullName evidence="1">Uncharacterized protein</fullName>
    </submittedName>
</protein>